<evidence type="ECO:0000256" key="6">
    <source>
        <dbReference type="ARBA" id="ARBA00022840"/>
    </source>
</evidence>
<dbReference type="GO" id="GO:0006298">
    <property type="term" value="P:mismatch repair"/>
    <property type="evidence" value="ECO:0007669"/>
    <property type="project" value="InterPro"/>
</dbReference>
<feature type="region of interest" description="Disordered" evidence="12">
    <location>
        <begin position="340"/>
        <end position="406"/>
    </location>
</feature>
<keyword evidence="5" id="KW-0547">Nucleotide-binding</keyword>
<feature type="domain" description="DNA mismatch repair proteins mutS family" evidence="13">
    <location>
        <begin position="134"/>
        <end position="150"/>
    </location>
</feature>
<evidence type="ECO:0000259" key="13">
    <source>
        <dbReference type="PROSITE" id="PS00486"/>
    </source>
</evidence>
<comment type="similarity">
    <text evidence="3">Belongs to the DNA mismatch repair MutS family.</text>
</comment>
<dbReference type="FunFam" id="3.40.50.300:FF:001067">
    <property type="entry name" value="DNA mismatch repair protein MSH5"/>
    <property type="match status" value="1"/>
</dbReference>
<sequence length="406" mass="43327">LVALAAAAAELRLVRPQLTRDNVLQITKGRHLLTEQVVDSFIANDTLMAPDSGRIQVITGPNFSGKSCYAKQVALITYLAHVGSFVPADAAVVGITDRIFTRVASVETAAVPRSAFLLDLAQLTAMLRLSTGRSLCIIDEFGKGTLTGDGVALLSASLTAFATAAAPPKVVACTHFSELLDSRRLARHPQLSFQTMDVLSEQRMPSDHSRASSTSRPGRDANGDGNNSQDIVFLYHLVPGYAAPSFAVHCAAMAGVPHPILLRARQVTAAEMEGQRLKPLQTRRQAERETTSCQIVQRLRSLNVKDEAAMETFLRWVLPSHDDVDALSSEATPVAAALPTEPPAVSGAAEQGHTASAPEAQKAYSSDRQSKTEHEPSMAAASEEKKPLSGGLQGESATRPSLVTKY</sequence>
<dbReference type="SUPFAM" id="SSF52540">
    <property type="entry name" value="P-loop containing nucleoside triphosphate hydrolases"/>
    <property type="match status" value="1"/>
</dbReference>
<dbReference type="InterPro" id="IPR045076">
    <property type="entry name" value="MutS"/>
</dbReference>
<evidence type="ECO:0000256" key="8">
    <source>
        <dbReference type="ARBA" id="ARBA00023242"/>
    </source>
</evidence>
<evidence type="ECO:0000256" key="5">
    <source>
        <dbReference type="ARBA" id="ARBA00022741"/>
    </source>
</evidence>
<keyword evidence="9" id="KW-0469">Meiosis</keyword>
<proteinExistence type="evidence at transcript level"/>
<evidence type="ECO:0000256" key="1">
    <source>
        <dbReference type="ARBA" id="ARBA00004123"/>
    </source>
</evidence>
<dbReference type="AlphaFoldDB" id="A0A0K0MXG8"/>
<keyword evidence="7" id="KW-0238">DNA-binding</keyword>
<evidence type="ECO:0000313" key="14">
    <source>
        <dbReference type="EMBL" id="AKI32379.1"/>
    </source>
</evidence>
<dbReference type="GO" id="GO:0005524">
    <property type="term" value="F:ATP binding"/>
    <property type="evidence" value="ECO:0007669"/>
    <property type="project" value="UniProtKB-KW"/>
</dbReference>
<dbReference type="Pfam" id="PF00488">
    <property type="entry name" value="MutS_V"/>
    <property type="match status" value="1"/>
</dbReference>
<dbReference type="PROSITE" id="PS00486">
    <property type="entry name" value="DNA_MISMATCH_REPAIR_2"/>
    <property type="match status" value="1"/>
</dbReference>
<accession>A0A0K0MXG8</accession>
<gene>
    <name evidence="14" type="primary">msh5</name>
</gene>
<dbReference type="GO" id="GO:0140664">
    <property type="term" value="F:ATP-dependent DNA damage sensor activity"/>
    <property type="evidence" value="ECO:0007669"/>
    <property type="project" value="InterPro"/>
</dbReference>
<dbReference type="GO" id="GO:0005634">
    <property type="term" value="C:nucleus"/>
    <property type="evidence" value="ECO:0007669"/>
    <property type="project" value="UniProtKB-SubCell"/>
</dbReference>
<dbReference type="SMART" id="SM00534">
    <property type="entry name" value="MUTSac"/>
    <property type="match status" value="1"/>
</dbReference>
<dbReference type="GO" id="GO:0051026">
    <property type="term" value="P:chiasma assembly"/>
    <property type="evidence" value="ECO:0007669"/>
    <property type="project" value="TreeGrafter"/>
</dbReference>
<feature type="compositionally biased region" description="Basic and acidic residues" evidence="12">
    <location>
        <begin position="368"/>
        <end position="387"/>
    </location>
</feature>
<feature type="non-terminal residue" evidence="14">
    <location>
        <position position="1"/>
    </location>
</feature>
<dbReference type="GO" id="GO:0005694">
    <property type="term" value="C:chromosome"/>
    <property type="evidence" value="ECO:0007669"/>
    <property type="project" value="UniProtKB-SubCell"/>
</dbReference>
<evidence type="ECO:0000256" key="10">
    <source>
        <dbReference type="ARBA" id="ARBA00073549"/>
    </source>
</evidence>
<evidence type="ECO:0000256" key="3">
    <source>
        <dbReference type="ARBA" id="ARBA00006271"/>
    </source>
</evidence>
<reference evidence="14" key="1">
    <citation type="submission" date="2014-08" db="EMBL/GenBank/DDBJ databases">
        <title>Underestimated sexuality in green algae.</title>
        <authorList>
            <person name="Pazoutova M."/>
            <person name="Fucikova K."/>
            <person name="Rindi F."/>
        </authorList>
    </citation>
    <scope>NUCLEOTIDE SEQUENCE</scope>
    <source>
        <strain evidence="14">SAG 84.81</strain>
    </source>
</reference>
<dbReference type="InterPro" id="IPR000432">
    <property type="entry name" value="DNA_mismatch_repair_MutS_C"/>
</dbReference>
<keyword evidence="8" id="KW-0539">Nucleus</keyword>
<dbReference type="PANTHER" id="PTHR11361">
    <property type="entry name" value="DNA MISMATCH REPAIR PROTEIN MUTS FAMILY MEMBER"/>
    <property type="match status" value="1"/>
</dbReference>
<evidence type="ECO:0000256" key="11">
    <source>
        <dbReference type="ARBA" id="ARBA00077470"/>
    </source>
</evidence>
<dbReference type="GO" id="GO:0030983">
    <property type="term" value="F:mismatched DNA binding"/>
    <property type="evidence" value="ECO:0007669"/>
    <property type="project" value="InterPro"/>
</dbReference>
<keyword evidence="4" id="KW-0158">Chromosome</keyword>
<evidence type="ECO:0000256" key="12">
    <source>
        <dbReference type="SAM" id="MobiDB-lite"/>
    </source>
</evidence>
<dbReference type="EMBL" id="KM283882">
    <property type="protein sequence ID" value="AKI32379.1"/>
    <property type="molecule type" value="mRNA"/>
</dbReference>
<evidence type="ECO:0000256" key="4">
    <source>
        <dbReference type="ARBA" id="ARBA00022454"/>
    </source>
</evidence>
<name>A0A0K0MXG8_9CHLO</name>
<comment type="subcellular location">
    <subcellularLocation>
        <location evidence="2">Chromosome</location>
    </subcellularLocation>
    <subcellularLocation>
        <location evidence="1">Nucleus</location>
    </subcellularLocation>
</comment>
<organism evidence="14">
    <name type="scientific">Prasiolopsis wulf-kochii</name>
    <dbReference type="NCBI Taxonomy" id="3239232"/>
    <lineage>
        <taxon>Eukaryota</taxon>
        <taxon>Viridiplantae</taxon>
        <taxon>Chlorophyta</taxon>
        <taxon>core chlorophytes</taxon>
        <taxon>Trebouxiophyceae</taxon>
        <taxon>Prasiolales</taxon>
        <taxon>Prasiolaceae</taxon>
        <taxon>Prasiolopsis</taxon>
    </lineage>
</organism>
<evidence type="ECO:0000256" key="2">
    <source>
        <dbReference type="ARBA" id="ARBA00004286"/>
    </source>
</evidence>
<dbReference type="PANTHER" id="PTHR11361:SF20">
    <property type="entry name" value="MUTS PROTEIN HOMOLOG 5"/>
    <property type="match status" value="1"/>
</dbReference>
<protein>
    <recommendedName>
        <fullName evidence="10">DNA mismatch repair protein MSH5</fullName>
    </recommendedName>
    <alternativeName>
        <fullName evidence="11">MutS protein homolog 5</fullName>
    </alternativeName>
</protein>
<dbReference type="InterPro" id="IPR027417">
    <property type="entry name" value="P-loop_NTPase"/>
</dbReference>
<feature type="compositionally biased region" description="Polar residues" evidence="12">
    <location>
        <begin position="395"/>
        <end position="406"/>
    </location>
</feature>
<feature type="region of interest" description="Disordered" evidence="12">
    <location>
        <begin position="200"/>
        <end position="225"/>
    </location>
</feature>
<evidence type="ECO:0000256" key="7">
    <source>
        <dbReference type="ARBA" id="ARBA00023125"/>
    </source>
</evidence>
<keyword evidence="6" id="KW-0067">ATP-binding</keyword>
<evidence type="ECO:0000256" key="9">
    <source>
        <dbReference type="ARBA" id="ARBA00023254"/>
    </source>
</evidence>
<dbReference type="Gene3D" id="3.40.50.300">
    <property type="entry name" value="P-loop containing nucleotide triphosphate hydrolases"/>
    <property type="match status" value="1"/>
</dbReference>